<feature type="chain" id="PRO_5016995962" description="Secreted protein" evidence="2">
    <location>
        <begin position="25"/>
        <end position="188"/>
    </location>
</feature>
<dbReference type="Proteomes" id="UP000254374">
    <property type="component" value="Unassembled WGS sequence"/>
</dbReference>
<evidence type="ECO:0000313" key="3">
    <source>
        <dbReference type="EMBL" id="SIQ99567.1"/>
    </source>
</evidence>
<evidence type="ECO:0000256" key="2">
    <source>
        <dbReference type="SAM" id="SignalP"/>
    </source>
</evidence>
<proteinExistence type="predicted"/>
<keyword evidence="2" id="KW-0732">Signal</keyword>
<protein>
    <recommendedName>
        <fullName evidence="7">Secreted protein</fullName>
    </recommendedName>
</protein>
<reference evidence="4 6" key="2">
    <citation type="submission" date="2018-06" db="EMBL/GenBank/DDBJ databases">
        <authorList>
            <consortium name="Pathogen Informatics"/>
            <person name="Doyle S."/>
        </authorList>
    </citation>
    <scope>NUCLEOTIDE SEQUENCE [LARGE SCALE GENOMIC DNA]</scope>
    <source>
        <strain evidence="4 6">NCTC11401</strain>
    </source>
</reference>
<gene>
    <name evidence="4" type="ORF">NCTC11401_02891</name>
    <name evidence="3" type="ORF">SAMN05421777_10567</name>
</gene>
<dbReference type="EMBL" id="UGGV01000001">
    <property type="protein sequence ID" value="STO26040.1"/>
    <property type="molecule type" value="Genomic_DNA"/>
</dbReference>
<dbReference type="AlphaFoldDB" id="A0A377GMJ0"/>
<dbReference type="Proteomes" id="UP000186808">
    <property type="component" value="Unassembled WGS sequence"/>
</dbReference>
<evidence type="ECO:0000256" key="1">
    <source>
        <dbReference type="SAM" id="MobiDB-lite"/>
    </source>
</evidence>
<dbReference type="EMBL" id="FTNL01000005">
    <property type="protein sequence ID" value="SIQ99567.1"/>
    <property type="molecule type" value="Genomic_DNA"/>
</dbReference>
<evidence type="ECO:0000313" key="6">
    <source>
        <dbReference type="Proteomes" id="UP000254374"/>
    </source>
</evidence>
<evidence type="ECO:0000313" key="5">
    <source>
        <dbReference type="Proteomes" id="UP000186808"/>
    </source>
</evidence>
<feature type="region of interest" description="Disordered" evidence="1">
    <location>
        <begin position="168"/>
        <end position="188"/>
    </location>
</feature>
<sequence length="188" mass="20673">MNRFFLKGIGISILAMLCSLSTYADTAEDFQSRCTNAWMKKADEVKDKVDFKNFGEKYCGCAAKQPLDNEAAVQKAAQVCISRTLLHDAMDSIEEDVGLDKAKDSDVADYCQSRWALVIPKQTDEDKKLINTFCDCAKPKLVDLLKKSNDMTDKQYYAEIDTVADTCAESTASSSKSEPAPAAPTPAN</sequence>
<name>A0A377GMJ0_9GAMM</name>
<reference evidence="3 5" key="1">
    <citation type="submission" date="2017-01" db="EMBL/GenBank/DDBJ databases">
        <authorList>
            <person name="Varghese N."/>
            <person name="Submissions S."/>
        </authorList>
    </citation>
    <scope>NUCLEOTIDE SEQUENCE [LARGE SCALE GENOMIC DNA]</scope>
    <source>
        <strain evidence="3 5">ATCC 33342</strain>
    </source>
</reference>
<feature type="signal peptide" evidence="2">
    <location>
        <begin position="1"/>
        <end position="24"/>
    </location>
</feature>
<keyword evidence="5" id="KW-1185">Reference proteome</keyword>
<organism evidence="4 6">
    <name type="scientific">Fluoribacter gormanii</name>
    <dbReference type="NCBI Taxonomy" id="464"/>
    <lineage>
        <taxon>Bacteria</taxon>
        <taxon>Pseudomonadati</taxon>
        <taxon>Pseudomonadota</taxon>
        <taxon>Gammaproteobacteria</taxon>
        <taxon>Legionellales</taxon>
        <taxon>Legionellaceae</taxon>
        <taxon>Fluoribacter</taxon>
    </lineage>
</organism>
<evidence type="ECO:0000313" key="4">
    <source>
        <dbReference type="EMBL" id="STO26040.1"/>
    </source>
</evidence>
<accession>A0A377GMJ0</accession>
<dbReference type="OrthoDB" id="5639804at2"/>
<evidence type="ECO:0008006" key="7">
    <source>
        <dbReference type="Google" id="ProtNLM"/>
    </source>
</evidence>
<dbReference type="RefSeq" id="WP_058467245.1">
    <property type="nucleotide sequence ID" value="NZ_CAAAIV010000089.1"/>
</dbReference>
<feature type="compositionally biased region" description="Low complexity" evidence="1">
    <location>
        <begin position="168"/>
        <end position="180"/>
    </location>
</feature>